<dbReference type="GO" id="GO:0003690">
    <property type="term" value="F:double-stranded DNA binding"/>
    <property type="evidence" value="ECO:0007669"/>
    <property type="project" value="TreeGrafter"/>
</dbReference>
<keyword evidence="9" id="KW-1185">Reference proteome</keyword>
<dbReference type="RefSeq" id="XP_064854280.1">
    <property type="nucleotide sequence ID" value="XM_064998208.1"/>
</dbReference>
<dbReference type="Gene3D" id="1.25.40.20">
    <property type="entry name" value="Ankyrin repeat-containing domain"/>
    <property type="match status" value="1"/>
</dbReference>
<dbReference type="GO" id="GO:0033554">
    <property type="term" value="P:cellular response to stress"/>
    <property type="evidence" value="ECO:0007669"/>
    <property type="project" value="UniProtKB-ARBA"/>
</dbReference>
<dbReference type="Proteomes" id="UP001360560">
    <property type="component" value="Unassembled WGS sequence"/>
</dbReference>
<dbReference type="FunFam" id="2.60.40.10:FF:001880">
    <property type="entry name" value="Mga2p"/>
    <property type="match status" value="1"/>
</dbReference>
<keyword evidence="6" id="KW-0472">Membrane</keyword>
<dbReference type="PROSITE" id="PS50088">
    <property type="entry name" value="ANK_REPEAT"/>
    <property type="match status" value="2"/>
</dbReference>
<dbReference type="GO" id="GO:0030466">
    <property type="term" value="P:silent mating-type cassette heterochromatin formation"/>
    <property type="evidence" value="ECO:0007669"/>
    <property type="project" value="UniProtKB-ARBA"/>
</dbReference>
<dbReference type="GO" id="GO:0003712">
    <property type="term" value="F:transcription coregulator activity"/>
    <property type="evidence" value="ECO:0007669"/>
    <property type="project" value="TreeGrafter"/>
</dbReference>
<keyword evidence="6" id="KW-1133">Transmembrane helix</keyword>
<feature type="region of interest" description="Disordered" evidence="5">
    <location>
        <begin position="789"/>
        <end position="816"/>
    </location>
</feature>
<keyword evidence="1" id="KW-0597">Phosphoprotein</keyword>
<evidence type="ECO:0000256" key="1">
    <source>
        <dbReference type="ARBA" id="ARBA00022553"/>
    </source>
</evidence>
<dbReference type="AlphaFoldDB" id="A0AAV5QRB3"/>
<gene>
    <name evidence="8" type="ORF">DASC09_046090</name>
</gene>
<comment type="caution">
    <text evidence="8">The sequence shown here is derived from an EMBL/GenBank/DDBJ whole genome shotgun (WGS) entry which is preliminary data.</text>
</comment>
<keyword evidence="6" id="KW-0812">Transmembrane</keyword>
<feature type="compositionally biased region" description="Low complexity" evidence="5">
    <location>
        <begin position="622"/>
        <end position="640"/>
    </location>
</feature>
<evidence type="ECO:0000313" key="9">
    <source>
        <dbReference type="Proteomes" id="UP001360560"/>
    </source>
</evidence>
<dbReference type="InterPro" id="IPR057962">
    <property type="entry name" value="SPT23_MGA2_DBD"/>
</dbReference>
<dbReference type="PANTHER" id="PTHR23335:SF1">
    <property type="entry name" value="CALMODULIN-BINDING TRANSCRIPTION ACTIVATOR, ISOFORM F"/>
    <property type="match status" value="1"/>
</dbReference>
<feature type="region of interest" description="Disordered" evidence="5">
    <location>
        <begin position="579"/>
        <end position="648"/>
    </location>
</feature>
<dbReference type="InterPro" id="IPR013783">
    <property type="entry name" value="Ig-like_fold"/>
</dbReference>
<dbReference type="SMART" id="SM00248">
    <property type="entry name" value="ANK"/>
    <property type="match status" value="2"/>
</dbReference>
<evidence type="ECO:0000256" key="2">
    <source>
        <dbReference type="ARBA" id="ARBA00022737"/>
    </source>
</evidence>
<dbReference type="SMART" id="SM00429">
    <property type="entry name" value="IPT"/>
    <property type="match status" value="1"/>
</dbReference>
<dbReference type="InterPro" id="IPR002110">
    <property type="entry name" value="Ankyrin_rpt"/>
</dbReference>
<evidence type="ECO:0000256" key="3">
    <source>
        <dbReference type="ARBA" id="ARBA00023043"/>
    </source>
</evidence>
<feature type="domain" description="IPT/TIG" evidence="7">
    <location>
        <begin position="661"/>
        <end position="752"/>
    </location>
</feature>
<dbReference type="PROSITE" id="PS50297">
    <property type="entry name" value="ANK_REP_REGION"/>
    <property type="match status" value="2"/>
</dbReference>
<feature type="compositionally biased region" description="Acidic residues" evidence="5">
    <location>
        <begin position="1017"/>
        <end position="1036"/>
    </location>
</feature>
<feature type="repeat" description="ANK" evidence="4">
    <location>
        <begin position="890"/>
        <end position="922"/>
    </location>
</feature>
<keyword evidence="2" id="KW-0677">Repeat</keyword>
<dbReference type="InterPro" id="IPR002909">
    <property type="entry name" value="IPT_dom"/>
</dbReference>
<proteinExistence type="predicted"/>
<feature type="compositionally biased region" description="Low complexity" evidence="5">
    <location>
        <begin position="579"/>
        <end position="589"/>
    </location>
</feature>
<feature type="compositionally biased region" description="Polar residues" evidence="5">
    <location>
        <begin position="590"/>
        <end position="621"/>
    </location>
</feature>
<evidence type="ECO:0000259" key="7">
    <source>
        <dbReference type="SMART" id="SM00429"/>
    </source>
</evidence>
<accession>A0AAV5QRB3</accession>
<feature type="compositionally biased region" description="Polar residues" evidence="5">
    <location>
        <begin position="544"/>
        <end position="553"/>
    </location>
</feature>
<feature type="transmembrane region" description="Helical" evidence="6">
    <location>
        <begin position="1153"/>
        <end position="1172"/>
    </location>
</feature>
<dbReference type="GeneID" id="90075259"/>
<name>A0AAV5QRB3_9ASCO</name>
<protein>
    <submittedName>
        <fullName evidence="8">Spt23 protein</fullName>
    </submittedName>
</protein>
<feature type="region of interest" description="Disordered" evidence="5">
    <location>
        <begin position="491"/>
        <end position="558"/>
    </location>
</feature>
<keyword evidence="3 4" id="KW-0040">ANK repeat</keyword>
<dbReference type="Pfam" id="PF01833">
    <property type="entry name" value="TIG"/>
    <property type="match status" value="1"/>
</dbReference>
<dbReference type="Pfam" id="PF25603">
    <property type="entry name" value="SPT23_MGA2_DBD"/>
    <property type="match status" value="2"/>
</dbReference>
<dbReference type="Gene3D" id="2.60.40.10">
    <property type="entry name" value="Immunoglobulins"/>
    <property type="match status" value="1"/>
</dbReference>
<organism evidence="8 9">
    <name type="scientific">Saccharomycopsis crataegensis</name>
    <dbReference type="NCBI Taxonomy" id="43959"/>
    <lineage>
        <taxon>Eukaryota</taxon>
        <taxon>Fungi</taxon>
        <taxon>Dikarya</taxon>
        <taxon>Ascomycota</taxon>
        <taxon>Saccharomycotina</taxon>
        <taxon>Saccharomycetes</taxon>
        <taxon>Saccharomycopsidaceae</taxon>
        <taxon>Saccharomycopsis</taxon>
    </lineage>
</organism>
<dbReference type="GO" id="GO:2001280">
    <property type="term" value="P:positive regulation of unsaturated fatty acid biosynthetic process"/>
    <property type="evidence" value="ECO:0007669"/>
    <property type="project" value="UniProtKB-ARBA"/>
</dbReference>
<evidence type="ECO:0000313" key="8">
    <source>
        <dbReference type="EMBL" id="GMM37284.1"/>
    </source>
</evidence>
<sequence>MIKNEEQVRVAKSDQEDIVSSTAALDHFLYMELSKGSSAIAQNDVLPPISPNDEPNGLFGNYFAPSQDNANSFQDSLENSNNNSVINENSNILGSQNPEDIEIDNILNNFRATSEAPVSNNLDPDMIQQPNMKGFKDFASFGFPQTESLGDDSSPGKILDHKDEKFQEQDMDVYNSAMGDLKHMKFGGFSIKNEDLNNAGVMNKQIPPNLFLPQESMDWNPDQNYSTTDNLPFKIKIGGLPDFSRVETQIKVDLQISPRPQEYLVHLSTDLISKKKFCLKDGVENLSPKVRQKMLYLDCFVISDTLPADNVKPEATEENASLYGLLQTDNFKSCNICSKCVKRELKRASRRKNGLSEDGLNWIDVIPKKAIIFNSKEVISLPPPLENSSLNLDRFKIHNNKNYSFNFFGGIGNSNNDDSSLNNTPDVKNDDDSFADSNSTELELSARIVCYCRHHQAQRGFKLLFILKNYKGEIVGKNFSKSIMIMDRKKALESNAPETRHGSISSTKRTKSIDANPMTPPSLDEDSSDHRTSDTSKSNKRTKLSQPSNTRYFNNKVNINNNPFGNNFNKSINGPISLDPNSLSPSSDNAHSSTAYNSRSPGDSSAVLTSFTNLSSPNYVKSNNINNNNNNNNNSPINNSQLNGSISGPLASPTAITGSFSPTIQKVIPAEGPIRGGIEITLLGVNFKPGLKVKFGNTNALGTHCWSDSTIVTFLPPASKPGQVLVTFEDDNSTETGEQFMKNEHSQIFTYTDDTDRQLIELALQIVGLKMNGKLEDARNIARRIVGTDSLDKSGGGNNNGVDNSTSNNTGNTRFNTSHHTDLLELDEQEVLLLKLINVCDLPNAPSSPNWQICTKENQTLLHLACFRGFRRVVSALLNRGARVNCKDVNGFTPLHFAALSGHPRIVSMLFKAKAHSGIKNNAGLTASAITSNLQVKALIREYDYKIHQASGSSDDYLANTGYGILRTMSSSSLSSLSSVEENYLRYHVSRMAGPGAQETGIVPERGFLVNDDEAVIDPSESDNADDEDDAGELDQAEVHSTRAIATSNITETAIENNCDDVDNDLPAYDDLYPGGDPTVAKNVKYLEALVGSSTSAANGDVGSSGSIIEASEVDTGSEGEESEDSSQENAAFNYYLYFTEKNKSKAFSNDKMLLFFWVPLLMIIGSFYVYSQFAGVESLNKLEEKTVNHIREALYKLMVGKERMEGLINDQLNILSTAREVR</sequence>
<dbReference type="InterPro" id="IPR014756">
    <property type="entry name" value="Ig_E-set"/>
</dbReference>
<dbReference type="PANTHER" id="PTHR23335">
    <property type="entry name" value="CALMODULIN-BINDING TRANSCRIPTION ACTIVATOR CAMTA"/>
    <property type="match status" value="1"/>
</dbReference>
<dbReference type="GO" id="GO:0005634">
    <property type="term" value="C:nucleus"/>
    <property type="evidence" value="ECO:0007669"/>
    <property type="project" value="TreeGrafter"/>
</dbReference>
<feature type="compositionally biased region" description="Low complexity" evidence="5">
    <location>
        <begin position="800"/>
        <end position="816"/>
    </location>
</feature>
<evidence type="ECO:0000256" key="4">
    <source>
        <dbReference type="PROSITE-ProRule" id="PRU00023"/>
    </source>
</evidence>
<dbReference type="GO" id="GO:0005789">
    <property type="term" value="C:endoplasmic reticulum membrane"/>
    <property type="evidence" value="ECO:0007669"/>
    <property type="project" value="UniProtKB-ARBA"/>
</dbReference>
<evidence type="ECO:0000256" key="5">
    <source>
        <dbReference type="SAM" id="MobiDB-lite"/>
    </source>
</evidence>
<dbReference type="SUPFAM" id="SSF48403">
    <property type="entry name" value="Ankyrin repeat"/>
    <property type="match status" value="1"/>
</dbReference>
<dbReference type="InterPro" id="IPR036770">
    <property type="entry name" value="Ankyrin_rpt-contain_sf"/>
</dbReference>
<evidence type="ECO:0000256" key="6">
    <source>
        <dbReference type="SAM" id="Phobius"/>
    </source>
</evidence>
<dbReference type="SUPFAM" id="SSF81296">
    <property type="entry name" value="E set domains"/>
    <property type="match status" value="1"/>
</dbReference>
<feature type="region of interest" description="Disordered" evidence="5">
    <location>
        <begin position="1017"/>
        <end position="1043"/>
    </location>
</feature>
<reference evidence="8 9" key="1">
    <citation type="journal article" date="2023" name="Elife">
        <title>Identification of key yeast species and microbe-microbe interactions impacting larval growth of Drosophila in the wild.</title>
        <authorList>
            <person name="Mure A."/>
            <person name="Sugiura Y."/>
            <person name="Maeda R."/>
            <person name="Honda K."/>
            <person name="Sakurai N."/>
            <person name="Takahashi Y."/>
            <person name="Watada M."/>
            <person name="Katoh T."/>
            <person name="Gotoh A."/>
            <person name="Gotoh Y."/>
            <person name="Taniguchi I."/>
            <person name="Nakamura K."/>
            <person name="Hayashi T."/>
            <person name="Katayama T."/>
            <person name="Uemura T."/>
            <person name="Hattori Y."/>
        </authorList>
    </citation>
    <scope>NUCLEOTIDE SEQUENCE [LARGE SCALE GENOMIC DNA]</scope>
    <source>
        <strain evidence="8 9">SC-9</strain>
    </source>
</reference>
<feature type="repeat" description="ANK" evidence="4">
    <location>
        <begin position="857"/>
        <end position="889"/>
    </location>
</feature>
<dbReference type="CDD" id="cd00102">
    <property type="entry name" value="IPT"/>
    <property type="match status" value="1"/>
</dbReference>
<dbReference type="Pfam" id="PF12796">
    <property type="entry name" value="Ank_2"/>
    <property type="match status" value="1"/>
</dbReference>
<dbReference type="GO" id="GO:0045944">
    <property type="term" value="P:positive regulation of transcription by RNA polymerase II"/>
    <property type="evidence" value="ECO:0007669"/>
    <property type="project" value="UniProtKB-ARBA"/>
</dbReference>
<dbReference type="EMBL" id="BTFZ01000011">
    <property type="protein sequence ID" value="GMM37284.1"/>
    <property type="molecule type" value="Genomic_DNA"/>
</dbReference>